<evidence type="ECO:0000313" key="4">
    <source>
        <dbReference type="Proteomes" id="UP000238392"/>
    </source>
</evidence>
<keyword evidence="2" id="KW-0413">Isomerase</keyword>
<protein>
    <submittedName>
        <fullName evidence="3">Mannose/cellobiose epimerase-like protein (N-acyl-D-glucosamine 2-epimerase family)</fullName>
    </submittedName>
</protein>
<evidence type="ECO:0000313" key="3">
    <source>
        <dbReference type="EMBL" id="PRY88666.1"/>
    </source>
</evidence>
<reference evidence="3 4" key="1">
    <citation type="submission" date="2018-03" db="EMBL/GenBank/DDBJ databases">
        <title>Genomic Encyclopedia of Archaeal and Bacterial Type Strains, Phase II (KMG-II): from individual species to whole genera.</title>
        <authorList>
            <person name="Goeker M."/>
        </authorList>
    </citation>
    <scope>NUCLEOTIDE SEQUENCE [LARGE SCALE GENOMIC DNA]</scope>
    <source>
        <strain evidence="3 4">DSM 100212</strain>
    </source>
</reference>
<dbReference type="OrthoDB" id="9806359at2"/>
<dbReference type="GO" id="GO:0016853">
    <property type="term" value="F:isomerase activity"/>
    <property type="evidence" value="ECO:0007669"/>
    <property type="project" value="UniProtKB-KW"/>
</dbReference>
<dbReference type="Proteomes" id="UP000238392">
    <property type="component" value="Unassembled WGS sequence"/>
</dbReference>
<dbReference type="InterPro" id="IPR008928">
    <property type="entry name" value="6-hairpin_glycosidase_sf"/>
</dbReference>
<comment type="similarity">
    <text evidence="1">Belongs to the N-acylglucosamine 2-epimerase family.</text>
</comment>
<dbReference type="PANTHER" id="PTHR15108">
    <property type="entry name" value="N-ACYLGLUCOSAMINE-2-EPIMERASE"/>
    <property type="match status" value="1"/>
</dbReference>
<dbReference type="Pfam" id="PF07221">
    <property type="entry name" value="GlcNAc_2-epim"/>
    <property type="match status" value="1"/>
</dbReference>
<evidence type="ECO:0000256" key="2">
    <source>
        <dbReference type="ARBA" id="ARBA00023235"/>
    </source>
</evidence>
<dbReference type="AlphaFoldDB" id="A0A2T0WPP8"/>
<comment type="caution">
    <text evidence="3">The sequence shown here is derived from an EMBL/GenBank/DDBJ whole genome shotgun (WGS) entry which is preliminary data.</text>
</comment>
<dbReference type="Gene3D" id="1.50.10.10">
    <property type="match status" value="1"/>
</dbReference>
<keyword evidence="4" id="KW-1185">Reference proteome</keyword>
<gene>
    <name evidence="3" type="ORF">CLV74_1077</name>
</gene>
<name>A0A2T0WPP8_9RHOB</name>
<dbReference type="SUPFAM" id="SSF48208">
    <property type="entry name" value="Six-hairpin glycosidases"/>
    <property type="match status" value="1"/>
</dbReference>
<dbReference type="InterPro" id="IPR012341">
    <property type="entry name" value="6hp_glycosidase-like_sf"/>
</dbReference>
<organism evidence="3 4">
    <name type="scientific">Donghicola tyrosinivorans</name>
    <dbReference type="NCBI Taxonomy" id="1652492"/>
    <lineage>
        <taxon>Bacteria</taxon>
        <taxon>Pseudomonadati</taxon>
        <taxon>Pseudomonadota</taxon>
        <taxon>Alphaproteobacteria</taxon>
        <taxon>Rhodobacterales</taxon>
        <taxon>Roseobacteraceae</taxon>
        <taxon>Donghicola</taxon>
    </lineage>
</organism>
<dbReference type="EMBL" id="PVTQ01000007">
    <property type="protein sequence ID" value="PRY88666.1"/>
    <property type="molecule type" value="Genomic_DNA"/>
</dbReference>
<evidence type="ECO:0000256" key="1">
    <source>
        <dbReference type="ARBA" id="ARBA00008558"/>
    </source>
</evidence>
<dbReference type="RefSeq" id="WP_106264714.1">
    <property type="nucleotide sequence ID" value="NZ_PVTQ01000007.1"/>
</dbReference>
<accession>A0A2T0WPP8</accession>
<proteinExistence type="inferred from homology"/>
<sequence>MHTAPISVSGPEDTNSFWIDAPAHRDWLAAQALRQFDFFRASVNPDGGFYVLDYSGNPLPSRLQELHSTTRMIHSFALGHLAGVPDCLEIIDHGMRYLASHHLDPVHGGYVWGVTEDTPTDTRKLAYGHVFVLLAASSAKMAGHPAGDALIRSITDLLEQHYWEEDHSLFADEWNQDWTPFSDYRGMNANMHGTEALLAAYEATGDGRYLDKAGRILDFFIHRQAAENDWRIPEHYRADWSVDRAYSGNPMFRPAGTTPGHSLEFARLALQHWDLAGRKDQSLPEKARAIAERALMDAWGPKDGGIFYTLNFDGTPAIRDRYWWPVTEGIGVLASLIKLDRRPSDEAWYRKLWQFAGAHFMDAANGGWFPEIDADGRPTARQFDGKPDIYHALQATVFPLASGLSHQAKTLPKLV</sequence>
<dbReference type="InterPro" id="IPR010819">
    <property type="entry name" value="AGE/CE"/>
</dbReference>
<dbReference type="GO" id="GO:0005975">
    <property type="term" value="P:carbohydrate metabolic process"/>
    <property type="evidence" value="ECO:0007669"/>
    <property type="project" value="InterPro"/>
</dbReference>